<evidence type="ECO:0000256" key="1">
    <source>
        <dbReference type="SAM" id="MobiDB-lite"/>
    </source>
</evidence>
<dbReference type="Proteomes" id="UP001189429">
    <property type="component" value="Unassembled WGS sequence"/>
</dbReference>
<evidence type="ECO:0008006" key="4">
    <source>
        <dbReference type="Google" id="ProtNLM"/>
    </source>
</evidence>
<feature type="non-terminal residue" evidence="2">
    <location>
        <position position="350"/>
    </location>
</feature>
<feature type="region of interest" description="Disordered" evidence="1">
    <location>
        <begin position="151"/>
        <end position="295"/>
    </location>
</feature>
<feature type="compositionally biased region" description="Polar residues" evidence="1">
    <location>
        <begin position="239"/>
        <end position="256"/>
    </location>
</feature>
<reference evidence="2" key="1">
    <citation type="submission" date="2023-10" db="EMBL/GenBank/DDBJ databases">
        <authorList>
            <person name="Chen Y."/>
            <person name="Shah S."/>
            <person name="Dougan E. K."/>
            <person name="Thang M."/>
            <person name="Chan C."/>
        </authorList>
    </citation>
    <scope>NUCLEOTIDE SEQUENCE [LARGE SCALE GENOMIC DNA]</scope>
</reference>
<feature type="compositionally biased region" description="Low complexity" evidence="1">
    <location>
        <begin position="159"/>
        <end position="201"/>
    </location>
</feature>
<gene>
    <name evidence="2" type="ORF">PCOR1329_LOCUS29379</name>
</gene>
<evidence type="ECO:0000313" key="3">
    <source>
        <dbReference type="Proteomes" id="UP001189429"/>
    </source>
</evidence>
<proteinExistence type="predicted"/>
<protein>
    <recommendedName>
        <fullName evidence="4">Fructose-bisphosphate aldolase</fullName>
    </recommendedName>
</protein>
<name>A0ABN9SGP9_9DINO</name>
<sequence>VALLELKLDHMATGGPSPPPVAREAFHRGLELHASLDALLGTHSHCLGTALALAKPWLSRQAHIDAVHVKKEQDAAAHGAFSWLSNPGGPAQALPPIPTGVGAWHAAHLEAMLAAKVPPVPKYVVIEDTGSDTFSDDLGYSNVCFPVVSPGSSGGGQSSGASPGQSGVSPGQSGSVPGQSGVSPGSVRGQSGVKPGSVRGQSGVGPGPVSPESVRGQSRVSPGPVWGQSGVGLRVGPGSVQSGISPGSVRGQSGVSPGSVRGQSAGQSGASPGPVRGQSVVSPGSVRGQSGVSPGVQSRGIVVQRVRQAHLPVVLAALAREACPRDCESLYVINLVVCLVVVVVPHVCVQ</sequence>
<evidence type="ECO:0000313" key="2">
    <source>
        <dbReference type="EMBL" id="CAK0830891.1"/>
    </source>
</evidence>
<feature type="compositionally biased region" description="Polar residues" evidence="1">
    <location>
        <begin position="279"/>
        <end position="295"/>
    </location>
</feature>
<feature type="non-terminal residue" evidence="2">
    <location>
        <position position="1"/>
    </location>
</feature>
<keyword evidence="3" id="KW-1185">Reference proteome</keyword>
<accession>A0ABN9SGP9</accession>
<comment type="caution">
    <text evidence="2">The sequence shown here is derived from an EMBL/GenBank/DDBJ whole genome shotgun (WGS) entry which is preliminary data.</text>
</comment>
<feature type="compositionally biased region" description="Low complexity" evidence="1">
    <location>
        <begin position="258"/>
        <end position="275"/>
    </location>
</feature>
<organism evidence="2 3">
    <name type="scientific">Prorocentrum cordatum</name>
    <dbReference type="NCBI Taxonomy" id="2364126"/>
    <lineage>
        <taxon>Eukaryota</taxon>
        <taxon>Sar</taxon>
        <taxon>Alveolata</taxon>
        <taxon>Dinophyceae</taxon>
        <taxon>Prorocentrales</taxon>
        <taxon>Prorocentraceae</taxon>
        <taxon>Prorocentrum</taxon>
    </lineage>
</organism>
<dbReference type="EMBL" id="CAUYUJ010011057">
    <property type="protein sequence ID" value="CAK0830891.1"/>
    <property type="molecule type" value="Genomic_DNA"/>
</dbReference>